<organism evidence="10 11">
    <name type="scientific">Diplocloster agilis</name>
    <dbReference type="NCBI Taxonomy" id="2850323"/>
    <lineage>
        <taxon>Bacteria</taxon>
        <taxon>Bacillati</taxon>
        <taxon>Bacillota</taxon>
        <taxon>Clostridia</taxon>
        <taxon>Lachnospirales</taxon>
        <taxon>Lachnospiraceae</taxon>
        <taxon>Diplocloster</taxon>
    </lineage>
</organism>
<evidence type="ECO:0000256" key="7">
    <source>
        <dbReference type="ARBA" id="ARBA00022967"/>
    </source>
</evidence>
<dbReference type="CDD" id="cd03216">
    <property type="entry name" value="ABC_Carb_Monos_I"/>
    <property type="match status" value="1"/>
</dbReference>
<dbReference type="GO" id="GO:0005524">
    <property type="term" value="F:ATP binding"/>
    <property type="evidence" value="ECO:0007669"/>
    <property type="project" value="UniProtKB-KW"/>
</dbReference>
<comment type="subcellular location">
    <subcellularLocation>
        <location evidence="1">Cell membrane</location>
        <topology evidence="1">Peripheral membrane protein</topology>
    </subcellularLocation>
</comment>
<keyword evidence="3" id="KW-1003">Cell membrane</keyword>
<dbReference type="FunFam" id="3.40.50.300:FF:000127">
    <property type="entry name" value="Ribose import ATP-binding protein RbsA"/>
    <property type="match status" value="1"/>
</dbReference>
<feature type="domain" description="ABC transporter" evidence="9">
    <location>
        <begin position="254"/>
        <end position="495"/>
    </location>
</feature>
<proteinExistence type="predicted"/>
<keyword evidence="11" id="KW-1185">Reference proteome</keyword>
<evidence type="ECO:0000256" key="1">
    <source>
        <dbReference type="ARBA" id="ARBA00004202"/>
    </source>
</evidence>
<comment type="caution">
    <text evidence="10">The sequence shown here is derived from an EMBL/GenBank/DDBJ whole genome shotgun (WGS) entry which is preliminary data.</text>
</comment>
<dbReference type="PROSITE" id="PS00211">
    <property type="entry name" value="ABC_TRANSPORTER_1"/>
    <property type="match status" value="1"/>
</dbReference>
<dbReference type="GO" id="GO:0016887">
    <property type="term" value="F:ATP hydrolysis activity"/>
    <property type="evidence" value="ECO:0007669"/>
    <property type="project" value="InterPro"/>
</dbReference>
<dbReference type="EMBL" id="JAHQCW010000028">
    <property type="protein sequence ID" value="MBU9738002.1"/>
    <property type="molecule type" value="Genomic_DNA"/>
</dbReference>
<evidence type="ECO:0000259" key="9">
    <source>
        <dbReference type="PROSITE" id="PS50893"/>
    </source>
</evidence>
<dbReference type="InterPro" id="IPR003439">
    <property type="entry name" value="ABC_transporter-like_ATP-bd"/>
</dbReference>
<dbReference type="InterPro" id="IPR050107">
    <property type="entry name" value="ABC_carbohydrate_import_ATPase"/>
</dbReference>
<keyword evidence="6 10" id="KW-0067">ATP-binding</keyword>
<dbReference type="InterPro" id="IPR017871">
    <property type="entry name" value="ABC_transporter-like_CS"/>
</dbReference>
<evidence type="ECO:0000256" key="8">
    <source>
        <dbReference type="ARBA" id="ARBA00023136"/>
    </source>
</evidence>
<dbReference type="Pfam" id="PF00005">
    <property type="entry name" value="ABC_tran"/>
    <property type="match status" value="2"/>
</dbReference>
<keyword evidence="8" id="KW-0472">Membrane</keyword>
<dbReference type="PANTHER" id="PTHR43790">
    <property type="entry name" value="CARBOHYDRATE TRANSPORT ATP-BINDING PROTEIN MG119-RELATED"/>
    <property type="match status" value="1"/>
</dbReference>
<evidence type="ECO:0000313" key="10">
    <source>
        <dbReference type="EMBL" id="MBU9738002.1"/>
    </source>
</evidence>
<dbReference type="PANTHER" id="PTHR43790:SF9">
    <property type="entry name" value="GALACTOFURANOSE TRANSPORTER ATP-BINDING PROTEIN YTFR"/>
    <property type="match status" value="1"/>
</dbReference>
<dbReference type="InterPro" id="IPR003593">
    <property type="entry name" value="AAA+_ATPase"/>
</dbReference>
<feature type="domain" description="ABC transporter" evidence="9">
    <location>
        <begin position="6"/>
        <end position="241"/>
    </location>
</feature>
<dbReference type="Gene3D" id="3.40.50.300">
    <property type="entry name" value="P-loop containing nucleotide triphosphate hydrolases"/>
    <property type="match status" value="2"/>
</dbReference>
<protein>
    <submittedName>
        <fullName evidence="10">Sugar ABC transporter ATP-binding protein</fullName>
    </submittedName>
</protein>
<dbReference type="RefSeq" id="WP_238722321.1">
    <property type="nucleotide sequence ID" value="NZ_JAHQCW010000028.1"/>
</dbReference>
<dbReference type="AlphaFoldDB" id="A0A949NBV7"/>
<dbReference type="CDD" id="cd03215">
    <property type="entry name" value="ABC_Carb_Monos_II"/>
    <property type="match status" value="1"/>
</dbReference>
<dbReference type="SMART" id="SM00382">
    <property type="entry name" value="AAA"/>
    <property type="match status" value="2"/>
</dbReference>
<keyword evidence="7" id="KW-1278">Translocase</keyword>
<evidence type="ECO:0000313" key="11">
    <source>
        <dbReference type="Proteomes" id="UP000712157"/>
    </source>
</evidence>
<dbReference type="InterPro" id="IPR027417">
    <property type="entry name" value="P-loop_NTPase"/>
</dbReference>
<dbReference type="Proteomes" id="UP000712157">
    <property type="component" value="Unassembled WGS sequence"/>
</dbReference>
<keyword evidence="2" id="KW-0813">Transport</keyword>
<gene>
    <name evidence="10" type="ORF">KTH89_15770</name>
</gene>
<evidence type="ECO:0000256" key="2">
    <source>
        <dbReference type="ARBA" id="ARBA00022448"/>
    </source>
</evidence>
<dbReference type="PROSITE" id="PS50893">
    <property type="entry name" value="ABC_TRANSPORTER_2"/>
    <property type="match status" value="2"/>
</dbReference>
<sequence length="497" mass="55826">MADCMLKMEHITQKFPGVLALDDVGFELERGEIHALVGENGAGKSTLMKVLTGVNRPNSGKIRFDGQEFGHFDIEQSKKLGINMIYQELNLIPKLKVYENIFLGKEIISKGKTDTREMCRRAENMIRSLGIEMDVREKVENLTMAYRQMVEIARALLDTPKILIMDEPTAPLTSEEVKILFRTIRVLKEQQVSIIYISHRMEEIFEVCDRCTVFRDGRFIRTMRVQDTNVDELIKLMVGRSIENQYPPRVTPDPQAAEMLKVSGITTDKINNVSFAVRSGEILGLGGLVGAGRTETLRALFGCDPCRGEILKKGKKITVRSPKDAINHGIVLVTEDRKGQGLLMNLSVSDNMILPILSQYCKGLFLRRKNIGKQVEENIERLKIKTPSSGQLVAYLSGGNQQKVIISRWLLAQADIILFDEPTRGIDVGAKYEIYSLMNELKTLGKSIIMVSSDMPELMGMSDRILVMSEGRITGELDNPEEFDQEIILKRASGVAV</sequence>
<evidence type="ECO:0000256" key="3">
    <source>
        <dbReference type="ARBA" id="ARBA00022475"/>
    </source>
</evidence>
<evidence type="ECO:0000256" key="4">
    <source>
        <dbReference type="ARBA" id="ARBA00022737"/>
    </source>
</evidence>
<accession>A0A949NBV7</accession>
<evidence type="ECO:0000256" key="6">
    <source>
        <dbReference type="ARBA" id="ARBA00022840"/>
    </source>
</evidence>
<reference evidence="10" key="1">
    <citation type="submission" date="2021-06" db="EMBL/GenBank/DDBJ databases">
        <title>Description of novel taxa of the family Lachnospiraceae.</title>
        <authorList>
            <person name="Chaplin A.V."/>
            <person name="Sokolova S.R."/>
            <person name="Pikina A.P."/>
            <person name="Korzhanova M."/>
            <person name="Belova V."/>
            <person name="Korostin D."/>
            <person name="Efimov B.A."/>
        </authorList>
    </citation>
    <scope>NUCLEOTIDE SEQUENCE</scope>
    <source>
        <strain evidence="10">ASD5720</strain>
    </source>
</reference>
<name>A0A949NBV7_9FIRM</name>
<evidence type="ECO:0000256" key="5">
    <source>
        <dbReference type="ARBA" id="ARBA00022741"/>
    </source>
</evidence>
<keyword evidence="4" id="KW-0677">Repeat</keyword>
<dbReference type="SUPFAM" id="SSF52540">
    <property type="entry name" value="P-loop containing nucleoside triphosphate hydrolases"/>
    <property type="match status" value="2"/>
</dbReference>
<keyword evidence="5" id="KW-0547">Nucleotide-binding</keyword>
<dbReference type="GO" id="GO:0005886">
    <property type="term" value="C:plasma membrane"/>
    <property type="evidence" value="ECO:0007669"/>
    <property type="project" value="UniProtKB-SubCell"/>
</dbReference>